<feature type="compositionally biased region" description="Polar residues" evidence="1">
    <location>
        <begin position="503"/>
        <end position="513"/>
    </location>
</feature>
<feature type="region of interest" description="Disordered" evidence="1">
    <location>
        <begin position="450"/>
        <end position="545"/>
    </location>
</feature>
<proteinExistence type="predicted"/>
<feature type="region of interest" description="Disordered" evidence="1">
    <location>
        <begin position="1"/>
        <end position="53"/>
    </location>
</feature>
<name>K0SJP9_THAOC</name>
<dbReference type="eggNOG" id="ENOG502QYTV">
    <property type="taxonomic scope" value="Eukaryota"/>
</dbReference>
<dbReference type="Proteomes" id="UP000266841">
    <property type="component" value="Unassembled WGS sequence"/>
</dbReference>
<organism evidence="2 3">
    <name type="scientific">Thalassiosira oceanica</name>
    <name type="common">Marine diatom</name>
    <dbReference type="NCBI Taxonomy" id="159749"/>
    <lineage>
        <taxon>Eukaryota</taxon>
        <taxon>Sar</taxon>
        <taxon>Stramenopiles</taxon>
        <taxon>Ochrophyta</taxon>
        <taxon>Bacillariophyta</taxon>
        <taxon>Coscinodiscophyceae</taxon>
        <taxon>Thalassiosirophycidae</taxon>
        <taxon>Thalassiosirales</taxon>
        <taxon>Thalassiosiraceae</taxon>
        <taxon>Thalassiosira</taxon>
    </lineage>
</organism>
<feature type="compositionally biased region" description="Acidic residues" evidence="1">
    <location>
        <begin position="535"/>
        <end position="545"/>
    </location>
</feature>
<feature type="compositionally biased region" description="Polar residues" evidence="1">
    <location>
        <begin position="1"/>
        <end position="10"/>
    </location>
</feature>
<evidence type="ECO:0000313" key="3">
    <source>
        <dbReference type="Proteomes" id="UP000266841"/>
    </source>
</evidence>
<evidence type="ECO:0000313" key="2">
    <source>
        <dbReference type="EMBL" id="EJK65575.1"/>
    </source>
</evidence>
<feature type="region of interest" description="Disordered" evidence="1">
    <location>
        <begin position="66"/>
        <end position="160"/>
    </location>
</feature>
<sequence>MFSVRYTSPRVTPKAVSARRDASGATSRTVEVSPSREDRDSTAAGVDTTLNDDSALPRKNLFALLSGPEYNGKVRPPMTSAVRGRGGVSNEVYKPCDESESSWQSQAEDCSSDEPVSENTTEASDVQDDGDGAESDIEGEGYQEADGDNQSRPPEESACIKLPPRVTRTACTQGNPSFMPELTQKQPLIGHSQTHSLLDDASDEDEISFAIVDESPVTYYPCAPMRRLKDQHHRRARSANSMATCSNQLTSNTIQQALLQTRHRRWDCLSAYAGQHQQPSNLFDLSSRAYVIPTFYYCDNIHGNTDGEMAFATRLSVSTQSVKAAAIASGLFRTATVVRLPAGLLLPHFAVARSRNTNRLGPALIEEYKDDAEDVWELLRTIRSTFSLCCEINFGGDLAGVAEEYISWRNDVIETILKILPSLSSIDGITVDSSFSSDYPFVKVDQFRRKDVEDDRPDSDSISGPPEADRSPAIHDLMIPIPMPRSQSWGPGCSGSKPPRASASATTRKIQTTSKKKRNCMRRRLSATKEASLMDGEESDESDLQ</sequence>
<comment type="caution">
    <text evidence="2">The sequence shown here is derived from an EMBL/GenBank/DDBJ whole genome shotgun (WGS) entry which is preliminary data.</text>
</comment>
<feature type="compositionally biased region" description="Acidic residues" evidence="1">
    <location>
        <begin position="125"/>
        <end position="147"/>
    </location>
</feature>
<dbReference type="AlphaFoldDB" id="K0SJP9"/>
<gene>
    <name evidence="2" type="ORF">THAOC_13548</name>
</gene>
<keyword evidence="3" id="KW-1185">Reference proteome</keyword>
<accession>K0SJP9</accession>
<protein>
    <submittedName>
        <fullName evidence="2">Uncharacterized protein</fullName>
    </submittedName>
</protein>
<reference evidence="2 3" key="1">
    <citation type="journal article" date="2012" name="Genome Biol.">
        <title>Genome and low-iron response of an oceanic diatom adapted to chronic iron limitation.</title>
        <authorList>
            <person name="Lommer M."/>
            <person name="Specht M."/>
            <person name="Roy A.S."/>
            <person name="Kraemer L."/>
            <person name="Andreson R."/>
            <person name="Gutowska M.A."/>
            <person name="Wolf J."/>
            <person name="Bergner S.V."/>
            <person name="Schilhabel M.B."/>
            <person name="Klostermeier U.C."/>
            <person name="Beiko R.G."/>
            <person name="Rosenstiel P."/>
            <person name="Hippler M."/>
            <person name="Laroche J."/>
        </authorList>
    </citation>
    <scope>NUCLEOTIDE SEQUENCE [LARGE SCALE GENOMIC DNA]</scope>
    <source>
        <strain evidence="2 3">CCMP1005</strain>
    </source>
</reference>
<dbReference type="EMBL" id="AGNL01015666">
    <property type="protein sequence ID" value="EJK65575.1"/>
    <property type="molecule type" value="Genomic_DNA"/>
</dbReference>
<evidence type="ECO:0000256" key="1">
    <source>
        <dbReference type="SAM" id="MobiDB-lite"/>
    </source>
</evidence>
<feature type="compositionally biased region" description="Basic residues" evidence="1">
    <location>
        <begin position="514"/>
        <end position="526"/>
    </location>
</feature>